<feature type="chain" id="PRO_5043899504" evidence="6">
    <location>
        <begin position="22"/>
        <end position="98"/>
    </location>
</feature>
<keyword evidence="5" id="KW-0395">Inflammatory response</keyword>
<evidence type="ECO:0000256" key="4">
    <source>
        <dbReference type="ARBA" id="ARBA00022729"/>
    </source>
</evidence>
<evidence type="ECO:0000256" key="5">
    <source>
        <dbReference type="ARBA" id="ARBA00023198"/>
    </source>
</evidence>
<comment type="subcellular location">
    <subcellularLocation>
        <location evidence="1">Secreted</location>
    </subcellularLocation>
</comment>
<keyword evidence="9" id="KW-1185">Reference proteome</keyword>
<keyword evidence="4 6" id="KW-0732">Signal</keyword>
<name>A0AAV6T7J1_SOLSE</name>
<dbReference type="AlphaFoldDB" id="A0AAV6T7J1"/>
<gene>
    <name evidence="8" type="ORF">JOB18_024488</name>
</gene>
<evidence type="ECO:0000256" key="2">
    <source>
        <dbReference type="ARBA" id="ARBA00022500"/>
    </source>
</evidence>
<organism evidence="8 9">
    <name type="scientific">Solea senegalensis</name>
    <name type="common">Senegalese sole</name>
    <dbReference type="NCBI Taxonomy" id="28829"/>
    <lineage>
        <taxon>Eukaryota</taxon>
        <taxon>Metazoa</taxon>
        <taxon>Chordata</taxon>
        <taxon>Craniata</taxon>
        <taxon>Vertebrata</taxon>
        <taxon>Euteleostomi</taxon>
        <taxon>Actinopterygii</taxon>
        <taxon>Neopterygii</taxon>
        <taxon>Teleostei</taxon>
        <taxon>Neoteleostei</taxon>
        <taxon>Acanthomorphata</taxon>
        <taxon>Carangaria</taxon>
        <taxon>Pleuronectiformes</taxon>
        <taxon>Pleuronectoidei</taxon>
        <taxon>Soleidae</taxon>
        <taxon>Solea</taxon>
    </lineage>
</organism>
<feature type="domain" description="Chemokine interleukin-8-like" evidence="7">
    <location>
        <begin position="25"/>
        <end position="84"/>
    </location>
</feature>
<dbReference type="GO" id="GO:0005576">
    <property type="term" value="C:extracellular region"/>
    <property type="evidence" value="ECO:0007669"/>
    <property type="project" value="UniProtKB-SubCell"/>
</dbReference>
<evidence type="ECO:0000256" key="3">
    <source>
        <dbReference type="ARBA" id="ARBA00022525"/>
    </source>
</evidence>
<evidence type="ECO:0000313" key="8">
    <source>
        <dbReference type="EMBL" id="KAG7525259.1"/>
    </source>
</evidence>
<dbReference type="InterPro" id="IPR001811">
    <property type="entry name" value="Chemokine_IL8-like_dom"/>
</dbReference>
<keyword evidence="2" id="KW-0145">Chemotaxis</keyword>
<evidence type="ECO:0000259" key="7">
    <source>
        <dbReference type="SMART" id="SM00199"/>
    </source>
</evidence>
<dbReference type="GO" id="GO:0006955">
    <property type="term" value="P:immune response"/>
    <property type="evidence" value="ECO:0007669"/>
    <property type="project" value="InterPro"/>
</dbReference>
<proteinExistence type="predicted"/>
<dbReference type="SMART" id="SM00199">
    <property type="entry name" value="SCY"/>
    <property type="match status" value="1"/>
</dbReference>
<dbReference type="PANTHER" id="PTHR12015:SF111">
    <property type="entry name" value="C-C MOTIF CHEMOKINE 17"/>
    <property type="match status" value="1"/>
</dbReference>
<evidence type="ECO:0000256" key="1">
    <source>
        <dbReference type="ARBA" id="ARBA00004613"/>
    </source>
</evidence>
<dbReference type="Pfam" id="PF00048">
    <property type="entry name" value="IL8"/>
    <property type="match status" value="1"/>
</dbReference>
<feature type="signal peptide" evidence="6">
    <location>
        <begin position="1"/>
        <end position="21"/>
    </location>
</feature>
<dbReference type="EMBL" id="JAGKHQ010000001">
    <property type="protein sequence ID" value="KAG7525259.1"/>
    <property type="molecule type" value="Genomic_DNA"/>
</dbReference>
<dbReference type="PANTHER" id="PTHR12015">
    <property type="entry name" value="SMALL INDUCIBLE CYTOKINE A"/>
    <property type="match status" value="1"/>
</dbReference>
<evidence type="ECO:0000256" key="6">
    <source>
        <dbReference type="SAM" id="SignalP"/>
    </source>
</evidence>
<dbReference type="Proteomes" id="UP000693946">
    <property type="component" value="Linkage Group LG1"/>
</dbReference>
<sequence>MTYISFIALLLVTAMVSTVSARGGIASCCRKISLTEVHQNHLQSYYVQHRPPCPLKAVVFTMLNGNRICSDPHSLWTQRSMAFLDKKKKPLSQRLLSP</sequence>
<comment type="caution">
    <text evidence="8">The sequence shown here is derived from an EMBL/GenBank/DDBJ whole genome shotgun (WGS) entry which is preliminary data.</text>
</comment>
<keyword evidence="3" id="KW-0964">Secreted</keyword>
<dbReference type="GO" id="GO:0008009">
    <property type="term" value="F:chemokine activity"/>
    <property type="evidence" value="ECO:0007669"/>
    <property type="project" value="InterPro"/>
</dbReference>
<dbReference type="GO" id="GO:0006954">
    <property type="term" value="P:inflammatory response"/>
    <property type="evidence" value="ECO:0007669"/>
    <property type="project" value="UniProtKB-KW"/>
</dbReference>
<evidence type="ECO:0000313" key="9">
    <source>
        <dbReference type="Proteomes" id="UP000693946"/>
    </source>
</evidence>
<dbReference type="InterPro" id="IPR039809">
    <property type="entry name" value="Chemokine_b/g/d"/>
</dbReference>
<accession>A0AAV6T7J1</accession>
<reference evidence="8 9" key="1">
    <citation type="journal article" date="2021" name="Sci. Rep.">
        <title>Chromosome anchoring in Senegalese sole (Solea senegalensis) reveals sex-associated markers and genome rearrangements in flatfish.</title>
        <authorList>
            <person name="Guerrero-Cozar I."/>
            <person name="Gomez-Garrido J."/>
            <person name="Berbel C."/>
            <person name="Martinez-Blanch J.F."/>
            <person name="Alioto T."/>
            <person name="Claros M.G."/>
            <person name="Gagnaire P.A."/>
            <person name="Manchado M."/>
        </authorList>
    </citation>
    <scope>NUCLEOTIDE SEQUENCE [LARGE SCALE GENOMIC DNA]</scope>
    <source>
        <strain evidence="8">Sse05_10M</strain>
    </source>
</reference>
<protein>
    <submittedName>
        <fullName evidence="8">Monocyte chemotactic protein 1B-like</fullName>
    </submittedName>
</protein>